<proteinExistence type="predicted"/>
<gene>
    <name evidence="2" type="ORF">CYMTET_20426</name>
</gene>
<organism evidence="2 3">
    <name type="scientific">Cymbomonas tetramitiformis</name>
    <dbReference type="NCBI Taxonomy" id="36881"/>
    <lineage>
        <taxon>Eukaryota</taxon>
        <taxon>Viridiplantae</taxon>
        <taxon>Chlorophyta</taxon>
        <taxon>Pyramimonadophyceae</taxon>
        <taxon>Pyramimonadales</taxon>
        <taxon>Pyramimonadaceae</taxon>
        <taxon>Cymbomonas</taxon>
    </lineage>
</organism>
<evidence type="ECO:0000313" key="2">
    <source>
        <dbReference type="EMBL" id="KAK3271213.1"/>
    </source>
</evidence>
<dbReference type="AlphaFoldDB" id="A0AAE0G496"/>
<sequence>MKLTDQEFADIKVSIMKKFATGESFEEVLLELYTLTAEPDELRNRAPFCRKQSENLLWLEDDEPFLFEEVEDGGRAGRDPEDLSNYTSGDSAERASSAGRGNRGLPGCDPEPSNAELGGETSENETENAGNHRFYSHSRSIIQFFRLHSKVEGRISSSAQMAVQRLAVIMKAIMALRKPTCQPSALPSPMEEERPSAAHPAECEAGTLGPPVKVDAQQPKQSEIRTMENNAVPSGSSNTAQQQGPLSADCLSESDEEDILTRADERALQHVMFAGINLEGGMKLPKMSKEAATEKSRHGLTKRSPRLGIIEDALAVVGISVQQREINELLEKRNAAQKCLLLPAQLRGNDSDQTSKLWLLSPVDYAEDSLPYVPTPSIKCMCDVRQ</sequence>
<comment type="caution">
    <text evidence="2">The sequence shown here is derived from an EMBL/GenBank/DDBJ whole genome shotgun (WGS) entry which is preliminary data.</text>
</comment>
<feature type="compositionally biased region" description="Polar residues" evidence="1">
    <location>
        <begin position="227"/>
        <end position="245"/>
    </location>
</feature>
<feature type="region of interest" description="Disordered" evidence="1">
    <location>
        <begin position="183"/>
        <end position="257"/>
    </location>
</feature>
<keyword evidence="3" id="KW-1185">Reference proteome</keyword>
<protein>
    <submittedName>
        <fullName evidence="2">Uncharacterized protein</fullName>
    </submittedName>
</protein>
<name>A0AAE0G496_9CHLO</name>
<dbReference type="Proteomes" id="UP001190700">
    <property type="component" value="Unassembled WGS sequence"/>
</dbReference>
<evidence type="ECO:0000313" key="3">
    <source>
        <dbReference type="Proteomes" id="UP001190700"/>
    </source>
</evidence>
<feature type="compositionally biased region" description="Basic and acidic residues" evidence="1">
    <location>
        <begin position="72"/>
        <end position="81"/>
    </location>
</feature>
<evidence type="ECO:0000256" key="1">
    <source>
        <dbReference type="SAM" id="MobiDB-lite"/>
    </source>
</evidence>
<reference evidence="2 3" key="1">
    <citation type="journal article" date="2015" name="Genome Biol. Evol.">
        <title>Comparative Genomics of a Bacterivorous Green Alga Reveals Evolutionary Causalities and Consequences of Phago-Mixotrophic Mode of Nutrition.</title>
        <authorList>
            <person name="Burns J.A."/>
            <person name="Paasch A."/>
            <person name="Narechania A."/>
            <person name="Kim E."/>
        </authorList>
    </citation>
    <scope>NUCLEOTIDE SEQUENCE [LARGE SCALE GENOMIC DNA]</scope>
    <source>
        <strain evidence="2 3">PLY_AMNH</strain>
    </source>
</reference>
<dbReference type="EMBL" id="LGRX02009935">
    <property type="protein sequence ID" value="KAK3271213.1"/>
    <property type="molecule type" value="Genomic_DNA"/>
</dbReference>
<feature type="region of interest" description="Disordered" evidence="1">
    <location>
        <begin position="72"/>
        <end position="129"/>
    </location>
</feature>
<accession>A0AAE0G496</accession>